<reference evidence="1" key="1">
    <citation type="journal article" date="2014" name="Front. Microbiol.">
        <title>High frequency of phylogenetically diverse reductive dehalogenase-homologous genes in deep subseafloor sedimentary metagenomes.</title>
        <authorList>
            <person name="Kawai M."/>
            <person name="Futagami T."/>
            <person name="Toyoda A."/>
            <person name="Takaki Y."/>
            <person name="Nishi S."/>
            <person name="Hori S."/>
            <person name="Arai W."/>
            <person name="Tsubouchi T."/>
            <person name="Morono Y."/>
            <person name="Uchiyama I."/>
            <person name="Ito T."/>
            <person name="Fujiyama A."/>
            <person name="Inagaki F."/>
            <person name="Takami H."/>
        </authorList>
    </citation>
    <scope>NUCLEOTIDE SEQUENCE</scope>
    <source>
        <strain evidence="1">Expedition CK06-06</strain>
    </source>
</reference>
<dbReference type="EMBL" id="BARV01039410">
    <property type="protein sequence ID" value="GAI56896.1"/>
    <property type="molecule type" value="Genomic_DNA"/>
</dbReference>
<sequence length="30" mass="3411">MISVANYKTTEIVFDGILCPDELIAFTRYS</sequence>
<feature type="non-terminal residue" evidence="1">
    <location>
        <position position="30"/>
    </location>
</feature>
<dbReference type="AlphaFoldDB" id="X1QQ26"/>
<evidence type="ECO:0000313" key="1">
    <source>
        <dbReference type="EMBL" id="GAI56896.1"/>
    </source>
</evidence>
<comment type="caution">
    <text evidence="1">The sequence shown here is derived from an EMBL/GenBank/DDBJ whole genome shotgun (WGS) entry which is preliminary data.</text>
</comment>
<protein>
    <submittedName>
        <fullName evidence="1">Uncharacterized protein</fullName>
    </submittedName>
</protein>
<name>X1QQ26_9ZZZZ</name>
<organism evidence="1">
    <name type="scientific">marine sediment metagenome</name>
    <dbReference type="NCBI Taxonomy" id="412755"/>
    <lineage>
        <taxon>unclassified sequences</taxon>
        <taxon>metagenomes</taxon>
        <taxon>ecological metagenomes</taxon>
    </lineage>
</organism>
<proteinExistence type="predicted"/>
<accession>X1QQ26</accession>
<gene>
    <name evidence="1" type="ORF">S06H3_60418</name>
</gene>